<comment type="caution">
    <text evidence="1">The sequence shown here is derived from an EMBL/GenBank/DDBJ whole genome shotgun (WGS) entry which is preliminary data.</text>
</comment>
<sequence length="421" mass="47758">MACCKESACPTCTVSPKECGNPVHSILRDPNKTLETLAKQSHDDYPSEFVEHSLRPINPFWRNLPHCNIFACNTPDILHQLHKGVFKDHIVSWVSKAMGGGEEEIDRRFCAMTPHHSLRHFKKGISLTSQWTGKEHKNMEKVFLGILANATDPAVVRAVCGVLDFIFYSHFEVRTDESLAHLDAAWVAFHKDKDIFKELEIPTHFNISKLHNIKHYLDSIRSLGAAVGFNTEATERLHIDLAEVGYRASNKKAYTKQMITWLRRQDAVNRFDLYLRWCCPRSNTAGETSTDSGEIGDEDIMIVEDETVQSETWDQTTYHVAKKPALPHTSLTTITRDYGARDFLMHLSSFLCEHAITPPIPLSTRSTFSLYRRLYLSLPPIPEVSQQPLKDTIVATKLERGRVTTQGIKNASPARFSMVIV</sequence>
<dbReference type="Proteomes" id="UP000717328">
    <property type="component" value="Unassembled WGS sequence"/>
</dbReference>
<reference evidence="1" key="2">
    <citation type="submission" date="2021-10" db="EMBL/GenBank/DDBJ databases">
        <title>Phylogenomics reveals ancestral predisposition of the termite-cultivated fungus Termitomyces towards a domesticated lifestyle.</title>
        <authorList>
            <person name="Auxier B."/>
            <person name="Grum-Grzhimaylo A."/>
            <person name="Cardenas M.E."/>
            <person name="Lodge J.D."/>
            <person name="Laessoe T."/>
            <person name="Pedersen O."/>
            <person name="Smith M.E."/>
            <person name="Kuyper T.W."/>
            <person name="Franco-Molano E.A."/>
            <person name="Baroni T.J."/>
            <person name="Aanen D.K."/>
        </authorList>
    </citation>
    <scope>NUCLEOTIDE SEQUENCE</scope>
    <source>
        <strain evidence="1">D49</strain>
    </source>
</reference>
<dbReference type="InterPro" id="IPR041078">
    <property type="entry name" value="Plavaka"/>
</dbReference>
<dbReference type="AlphaFoldDB" id="A0A9P7FQI8"/>
<organism evidence="1 2">
    <name type="scientific">Sphagnurus paluster</name>
    <dbReference type="NCBI Taxonomy" id="117069"/>
    <lineage>
        <taxon>Eukaryota</taxon>
        <taxon>Fungi</taxon>
        <taxon>Dikarya</taxon>
        <taxon>Basidiomycota</taxon>
        <taxon>Agaricomycotina</taxon>
        <taxon>Agaricomycetes</taxon>
        <taxon>Agaricomycetidae</taxon>
        <taxon>Agaricales</taxon>
        <taxon>Tricholomatineae</taxon>
        <taxon>Lyophyllaceae</taxon>
        <taxon>Sphagnurus</taxon>
    </lineage>
</organism>
<dbReference type="Pfam" id="PF18759">
    <property type="entry name" value="Plavaka"/>
    <property type="match status" value="1"/>
</dbReference>
<gene>
    <name evidence="1" type="ORF">H0H81_007855</name>
</gene>
<name>A0A9P7FQI8_9AGAR</name>
<reference evidence="1" key="1">
    <citation type="submission" date="2021-02" db="EMBL/GenBank/DDBJ databases">
        <authorList>
            <person name="Nieuwenhuis M."/>
            <person name="Van De Peppel L.J.J."/>
        </authorList>
    </citation>
    <scope>NUCLEOTIDE SEQUENCE</scope>
    <source>
        <strain evidence="1">D49</strain>
    </source>
</reference>
<proteinExistence type="predicted"/>
<protein>
    <submittedName>
        <fullName evidence="1">Uncharacterized protein</fullName>
    </submittedName>
</protein>
<evidence type="ECO:0000313" key="2">
    <source>
        <dbReference type="Proteomes" id="UP000717328"/>
    </source>
</evidence>
<keyword evidence="2" id="KW-1185">Reference proteome</keyword>
<accession>A0A9P7FQI8</accession>
<dbReference type="OrthoDB" id="3232941at2759"/>
<dbReference type="EMBL" id="JABCKI010005926">
    <property type="protein sequence ID" value="KAG5636489.1"/>
    <property type="molecule type" value="Genomic_DNA"/>
</dbReference>
<evidence type="ECO:0000313" key="1">
    <source>
        <dbReference type="EMBL" id="KAG5636489.1"/>
    </source>
</evidence>